<dbReference type="EMBL" id="CAUOFW020004721">
    <property type="protein sequence ID" value="CAK9166923.1"/>
    <property type="molecule type" value="Genomic_DNA"/>
</dbReference>
<dbReference type="GO" id="GO:0008270">
    <property type="term" value="F:zinc ion binding"/>
    <property type="evidence" value="ECO:0007669"/>
    <property type="project" value="UniProtKB-KW"/>
</dbReference>
<dbReference type="GO" id="GO:0061630">
    <property type="term" value="F:ubiquitin protein ligase activity"/>
    <property type="evidence" value="ECO:0007669"/>
    <property type="project" value="UniProtKB-UniRule"/>
</dbReference>
<keyword evidence="1" id="KW-0863">Zinc-finger</keyword>
<keyword evidence="1" id="KW-0862">Zinc</keyword>
<keyword evidence="1" id="KW-0808">Transferase</keyword>
<reference evidence="4 5" key="1">
    <citation type="submission" date="2024-02" db="EMBL/GenBank/DDBJ databases">
        <authorList>
            <person name="Vignale AGUSTIN F."/>
            <person name="Sosa J E."/>
            <person name="Modenutti C."/>
        </authorList>
    </citation>
    <scope>NUCLEOTIDE SEQUENCE [LARGE SCALE GENOMIC DNA]</scope>
</reference>
<dbReference type="Pfam" id="PF22958">
    <property type="entry name" value="Ltn1_1st"/>
    <property type="match status" value="2"/>
</dbReference>
<keyword evidence="5" id="KW-1185">Reference proteome</keyword>
<dbReference type="Gene3D" id="1.25.10.10">
    <property type="entry name" value="Leucine-rich Repeat Variant"/>
    <property type="match status" value="1"/>
</dbReference>
<keyword evidence="1" id="KW-0479">Metal-binding</keyword>
<dbReference type="InterPro" id="IPR016024">
    <property type="entry name" value="ARM-type_fold"/>
</dbReference>
<evidence type="ECO:0000313" key="5">
    <source>
        <dbReference type="Proteomes" id="UP001642360"/>
    </source>
</evidence>
<proteinExistence type="inferred from homology"/>
<feature type="domain" description="E3 ubiquitin-protein ligase listerin N-terminal" evidence="3">
    <location>
        <begin position="242"/>
        <end position="340"/>
    </location>
</feature>
<evidence type="ECO:0000259" key="3">
    <source>
        <dbReference type="Pfam" id="PF22958"/>
    </source>
</evidence>
<protein>
    <recommendedName>
        <fullName evidence="1">E3 ubiquitin-protein ligase listerin</fullName>
        <ecNumber evidence="1">2.3.2.27</ecNumber>
    </recommendedName>
    <alternativeName>
        <fullName evidence="1">RING-type E3 ubiquitin transferase listerin</fullName>
    </alternativeName>
</protein>
<feature type="domain" description="E3 ubiquitin-protein ligase listerin N-terminal" evidence="3">
    <location>
        <begin position="58"/>
        <end position="238"/>
    </location>
</feature>
<dbReference type="EC" id="2.3.2.27" evidence="1"/>
<comment type="similarity">
    <text evidence="1">Belongs to the LTN1 family.</text>
</comment>
<evidence type="ECO:0000313" key="4">
    <source>
        <dbReference type="EMBL" id="CAK9166923.1"/>
    </source>
</evidence>
<comment type="catalytic activity">
    <reaction evidence="1">
        <text>S-ubiquitinyl-[E2 ubiquitin-conjugating enzyme]-L-cysteine + [acceptor protein]-L-lysine = [E2 ubiquitin-conjugating enzyme]-L-cysteine + N(6)-ubiquitinyl-[acceptor protein]-L-lysine.</text>
        <dbReference type="EC" id="2.3.2.27"/>
    </reaction>
</comment>
<dbReference type="InterPro" id="IPR011989">
    <property type="entry name" value="ARM-like"/>
</dbReference>
<evidence type="ECO:0000256" key="1">
    <source>
        <dbReference type="RuleBase" id="RU367090"/>
    </source>
</evidence>
<dbReference type="GO" id="GO:0005829">
    <property type="term" value="C:cytosol"/>
    <property type="evidence" value="ECO:0007669"/>
    <property type="project" value="UniProtKB-UniRule"/>
</dbReference>
<accession>A0ABC8TCA1</accession>
<feature type="compositionally biased region" description="Basic and acidic residues" evidence="2">
    <location>
        <begin position="1"/>
        <end position="10"/>
    </location>
</feature>
<feature type="region of interest" description="Disordered" evidence="2">
    <location>
        <begin position="1"/>
        <end position="29"/>
    </location>
</feature>
<gene>
    <name evidence="4" type="ORF">ILEXP_LOCUS36167</name>
</gene>
<dbReference type="InterPro" id="IPR054476">
    <property type="entry name" value="Ltn1_N"/>
</dbReference>
<comment type="pathway">
    <text evidence="1">Protein modification; protein ubiquitination.</text>
</comment>
<name>A0ABC8TCA1_9AQUA</name>
<comment type="function">
    <text evidence="1">E3 ubiquitin-protein ligase. Component of the ribosome quality control complex (RQC), a ribosome-associated complex that mediates ubiquitination and extraction of incompletely synthesized nascent chains for proteasomal degradation.</text>
</comment>
<dbReference type="Proteomes" id="UP001642360">
    <property type="component" value="Unassembled WGS sequence"/>
</dbReference>
<comment type="subunit">
    <text evidence="1">Component of the ribosome quality control complex (RQC).</text>
</comment>
<sequence>MGKQKGEAARSKARPSSSSLAASLLPSGTAGVGFGGYVGSSRIDSSLPNEDTVTFLDIDGEVAQHLKRLSRKDPTTKLKALSSLSQLLKQKSAKEIAPIIPQWAFEYKKLLLDYNREVRRTTHDTMTDLVSVVRRDLAPHLKSLMGPWWFSQFDSVYEVSQAAKRSFQVAFPAPDKRLEALILCVNEIFMYLDENLKLTPQSMLDKAAALDELEEMHRQVISSSLLALATLLDILVSLQSERPAAYSVLRSIIKNIPHAFKEGNMKTLAPAILGAFQEKDPTCHSSMWDTFLLFSKTFPDSWTILNVQKTLLHRFWHFLKNGCFGSQQVSYPALVLFLDAVPPKAIVREKFFLEFFQNLWAGRNSSYSLNADRLAFFLALNECFLWVLKILQDMVMK</sequence>
<dbReference type="AlphaFoldDB" id="A0ABC8TCA1"/>
<dbReference type="GO" id="GO:0072344">
    <property type="term" value="P:rescue of stalled ribosome"/>
    <property type="evidence" value="ECO:0007669"/>
    <property type="project" value="UniProtKB-UniRule"/>
</dbReference>
<keyword evidence="1" id="KW-0833">Ubl conjugation pathway</keyword>
<dbReference type="InterPro" id="IPR039795">
    <property type="entry name" value="LTN1/Rkr1"/>
</dbReference>
<dbReference type="SUPFAM" id="SSF48371">
    <property type="entry name" value="ARM repeat"/>
    <property type="match status" value="1"/>
</dbReference>
<dbReference type="GO" id="GO:1990112">
    <property type="term" value="C:RQC complex"/>
    <property type="evidence" value="ECO:0007669"/>
    <property type="project" value="UniProtKB-UniRule"/>
</dbReference>
<dbReference type="PANTHER" id="PTHR12389:SF0">
    <property type="entry name" value="E3 UBIQUITIN-PROTEIN LIGASE LISTERIN"/>
    <property type="match status" value="1"/>
</dbReference>
<evidence type="ECO:0000256" key="2">
    <source>
        <dbReference type="SAM" id="MobiDB-lite"/>
    </source>
</evidence>
<dbReference type="PANTHER" id="PTHR12389">
    <property type="entry name" value="ZINC FINGER PROTEIN 294"/>
    <property type="match status" value="1"/>
</dbReference>
<comment type="caution">
    <text evidence="4">The sequence shown here is derived from an EMBL/GenBank/DDBJ whole genome shotgun (WGS) entry which is preliminary data.</text>
</comment>
<dbReference type="GO" id="GO:1990116">
    <property type="term" value="P:ribosome-associated ubiquitin-dependent protein catabolic process"/>
    <property type="evidence" value="ECO:0007669"/>
    <property type="project" value="UniProtKB-UniRule"/>
</dbReference>
<feature type="compositionally biased region" description="Low complexity" evidence="2">
    <location>
        <begin position="14"/>
        <end position="29"/>
    </location>
</feature>
<organism evidence="4 5">
    <name type="scientific">Ilex paraguariensis</name>
    <name type="common">yerba mate</name>
    <dbReference type="NCBI Taxonomy" id="185542"/>
    <lineage>
        <taxon>Eukaryota</taxon>
        <taxon>Viridiplantae</taxon>
        <taxon>Streptophyta</taxon>
        <taxon>Embryophyta</taxon>
        <taxon>Tracheophyta</taxon>
        <taxon>Spermatophyta</taxon>
        <taxon>Magnoliopsida</taxon>
        <taxon>eudicotyledons</taxon>
        <taxon>Gunneridae</taxon>
        <taxon>Pentapetalae</taxon>
        <taxon>asterids</taxon>
        <taxon>campanulids</taxon>
        <taxon>Aquifoliales</taxon>
        <taxon>Aquifoliaceae</taxon>
        <taxon>Ilex</taxon>
    </lineage>
</organism>